<evidence type="ECO:0000313" key="1">
    <source>
        <dbReference type="EMBL" id="KAI9511716.1"/>
    </source>
</evidence>
<sequence length="188" mass="20871">MHVMMIHDRPRPSSDLHFASDLAGLCGAVSIMTAFFLKAFTSRYFARVKWIPAARWKGSRIHYPFMGTISPTLVFTLSATPRSGLVRQQSRVLITLSRGSFVTTPLASHASGQLGPANRSIPFAFAPLGLGILFARHHPESPCSGWSLAPPPTYVRNQHRDLPFHPKFPTPLLCRSSTFLYCFFVNDG</sequence>
<dbReference type="Proteomes" id="UP001207468">
    <property type="component" value="Unassembled WGS sequence"/>
</dbReference>
<accession>A0ACC0UJH5</accession>
<comment type="caution">
    <text evidence="1">The sequence shown here is derived from an EMBL/GenBank/DDBJ whole genome shotgun (WGS) entry which is preliminary data.</text>
</comment>
<protein>
    <submittedName>
        <fullName evidence="1">Uncharacterized protein</fullName>
    </submittedName>
</protein>
<proteinExistence type="predicted"/>
<reference evidence="1" key="1">
    <citation type="submission" date="2021-03" db="EMBL/GenBank/DDBJ databases">
        <title>Evolutionary priming and transition to the ectomycorrhizal habit in an iconic lineage of mushroom-forming fungi: is preadaptation a requirement?</title>
        <authorList>
            <consortium name="DOE Joint Genome Institute"/>
            <person name="Looney B.P."/>
            <person name="Miyauchi S."/>
            <person name="Morin E."/>
            <person name="Drula E."/>
            <person name="Courty P.E."/>
            <person name="Chicoki N."/>
            <person name="Fauchery L."/>
            <person name="Kohler A."/>
            <person name="Kuo A."/>
            <person name="LaButti K."/>
            <person name="Pangilinan J."/>
            <person name="Lipzen A."/>
            <person name="Riley R."/>
            <person name="Andreopoulos W."/>
            <person name="He G."/>
            <person name="Johnson J."/>
            <person name="Barry K.W."/>
            <person name="Grigoriev I.V."/>
            <person name="Nagy L."/>
            <person name="Hibbett D."/>
            <person name="Henrissat B."/>
            <person name="Matheny P.B."/>
            <person name="Labbe J."/>
            <person name="Martin A.F."/>
        </authorList>
    </citation>
    <scope>NUCLEOTIDE SEQUENCE</scope>
    <source>
        <strain evidence="1">BPL698</strain>
    </source>
</reference>
<evidence type="ECO:0000313" key="2">
    <source>
        <dbReference type="Proteomes" id="UP001207468"/>
    </source>
</evidence>
<keyword evidence="2" id="KW-1185">Reference proteome</keyword>
<organism evidence="1 2">
    <name type="scientific">Russula earlei</name>
    <dbReference type="NCBI Taxonomy" id="71964"/>
    <lineage>
        <taxon>Eukaryota</taxon>
        <taxon>Fungi</taxon>
        <taxon>Dikarya</taxon>
        <taxon>Basidiomycota</taxon>
        <taxon>Agaricomycotina</taxon>
        <taxon>Agaricomycetes</taxon>
        <taxon>Russulales</taxon>
        <taxon>Russulaceae</taxon>
        <taxon>Russula</taxon>
    </lineage>
</organism>
<dbReference type="EMBL" id="JAGFNK010000017">
    <property type="protein sequence ID" value="KAI9511716.1"/>
    <property type="molecule type" value="Genomic_DNA"/>
</dbReference>
<gene>
    <name evidence="1" type="ORF">F5148DRAFT_225410</name>
</gene>
<name>A0ACC0UJH5_9AGAM</name>